<dbReference type="Proteomes" id="UP000266482">
    <property type="component" value="Unassembled WGS sequence"/>
</dbReference>
<comment type="caution">
    <text evidence="2">The sequence shown here is derived from an EMBL/GenBank/DDBJ whole genome shotgun (WGS) entry which is preliminary data.</text>
</comment>
<dbReference type="OrthoDB" id="2677857at2"/>
<proteinExistence type="predicted"/>
<dbReference type="InterPro" id="IPR018745">
    <property type="entry name" value="MpsC"/>
</dbReference>
<feature type="domain" description="Na+-translocating membrane potential-generating system MpsC" evidence="1">
    <location>
        <begin position="8"/>
        <end position="104"/>
    </location>
</feature>
<dbReference type="RefSeq" id="WP_119602736.1">
    <property type="nucleotide sequence ID" value="NZ_QXQA01000021.1"/>
</dbReference>
<protein>
    <submittedName>
        <fullName evidence="2">DUF2294 family protein</fullName>
    </submittedName>
</protein>
<evidence type="ECO:0000313" key="3">
    <source>
        <dbReference type="Proteomes" id="UP000266482"/>
    </source>
</evidence>
<evidence type="ECO:0000259" key="1">
    <source>
        <dbReference type="Pfam" id="PF10057"/>
    </source>
</evidence>
<reference evidence="2 3" key="1">
    <citation type="submission" date="2018-09" db="EMBL/GenBank/DDBJ databases">
        <title>Paenibacillus aracenensis nov. sp. isolated from a cave in southern Spain.</title>
        <authorList>
            <person name="Jurado V."/>
            <person name="Gutierrez-Patricio S."/>
            <person name="Gonzalez-Pimentel J.L."/>
            <person name="Miller A.Z."/>
            <person name="Laiz L."/>
            <person name="Saiz-Jimenez C."/>
        </authorList>
    </citation>
    <scope>NUCLEOTIDE SEQUENCE [LARGE SCALE GENOMIC DNA]</scope>
    <source>
        <strain evidence="2 3">DSM 22867</strain>
    </source>
</reference>
<dbReference type="EMBL" id="QXQA01000021">
    <property type="protein sequence ID" value="RIX48642.1"/>
    <property type="molecule type" value="Genomic_DNA"/>
</dbReference>
<name>A0A3A1ULT4_9BACL</name>
<feature type="domain" description="Na+-translocating membrane potential-generating system MpsC" evidence="1">
    <location>
        <begin position="135"/>
        <end position="228"/>
    </location>
</feature>
<dbReference type="Pfam" id="PF10057">
    <property type="entry name" value="MpsC"/>
    <property type="match status" value="2"/>
</dbReference>
<dbReference type="AlphaFoldDB" id="A0A3A1ULT4"/>
<organism evidence="2 3">
    <name type="scientific">Paenibacillus nanensis</name>
    <dbReference type="NCBI Taxonomy" id="393251"/>
    <lineage>
        <taxon>Bacteria</taxon>
        <taxon>Bacillati</taxon>
        <taxon>Bacillota</taxon>
        <taxon>Bacilli</taxon>
        <taxon>Bacillales</taxon>
        <taxon>Paenibacillaceae</taxon>
        <taxon>Paenibacillus</taxon>
    </lineage>
</organism>
<evidence type="ECO:0000313" key="2">
    <source>
        <dbReference type="EMBL" id="RIX48642.1"/>
    </source>
</evidence>
<sequence length="231" mass="26982">MNENYYPNEIASHVGKLLRDAFGKGPQSIHVSMNWPFIVIYLRNFLTPTERILLRQGQVRSIQHTRDIVMTSLIPEIKAYLLLLTGMNIVEFYYDWELHNYSGVFVGRQQGSFEPETVTQESYTGKDEVHREIDYMSSKVQKSPDCIYSCMINKRTLLVARSGILTDMSKELIRLGYEENLKQAVHNLEKKHLREFKQFQHILKAKVADAFVDWNFKLDRSAIVFILNPFS</sequence>
<keyword evidence="3" id="KW-1185">Reference proteome</keyword>
<accession>A0A3A1ULT4</accession>
<gene>
    <name evidence="2" type="ORF">D3P08_24390</name>
</gene>